<comment type="function">
    <text evidence="10">Has a role in promoting intracellular calcium ion sequestration via the exchange of calcium ions for hydrogen ions across the vacuolar membrane. Involved also in manganese ion homeostasis via its uptake into the vacuole.</text>
</comment>
<dbReference type="InterPro" id="IPR004837">
    <property type="entry name" value="NaCa_Exmemb"/>
</dbReference>
<dbReference type="InterPro" id="IPR044880">
    <property type="entry name" value="NCX_ion-bd_dom_sf"/>
</dbReference>
<accession>A0AAV5RA43</accession>
<dbReference type="NCBIfam" id="TIGR00378">
    <property type="entry name" value="cax"/>
    <property type="match status" value="2"/>
</dbReference>
<feature type="transmembrane region" description="Helical" evidence="10">
    <location>
        <begin position="401"/>
        <end position="423"/>
    </location>
</feature>
<feature type="domain" description="Sodium/calcium exchanger membrane region" evidence="12">
    <location>
        <begin position="304"/>
        <end position="446"/>
    </location>
</feature>
<evidence type="ECO:0000256" key="1">
    <source>
        <dbReference type="ARBA" id="ARBA00004127"/>
    </source>
</evidence>
<evidence type="ECO:0000313" key="14">
    <source>
        <dbReference type="Proteomes" id="UP001378960"/>
    </source>
</evidence>
<dbReference type="Proteomes" id="UP001378960">
    <property type="component" value="Unassembled WGS sequence"/>
</dbReference>
<sequence length="455" mass="49617">MSSESEVLLPEDHHNENIYTSFNNACSTTLKSSKVNWLLLFVPLGILSEKLHLSPSIIFLANFFAIIPLASLLAYATEELGESIHNDSIAGLLNATFGNAVEVIVSVIALKENQITVVQASMLGSILSNLLLVLGSCFIVGGLKFREQFFNQTAAQTMGSLLAVSVMALLLPAAFYASLPKSTKHLNDKILDLSRGTSIVLLLVYAFYMIFQLKTHTYLFSDENNINTNNEIVNLPINVDLESNNNNDNNDELNPPQSYYGSSNTESTSINSNNRRNSASFLTRPKSIYDLDITSDQSLSTTSATLVLLISTIFVSICADYLVGTIDEIVESSGLSKTFIGLIVIPIVGNAAEHVTAIYVAYKNKMDLAIGVAIGSSLQIAIFVTPLLVLIGWAMNVEMSLYFSMFETAVIFVSVFITNSLILDGSSNWLEGVLLIATYFIIAISFFLFPDTLGE</sequence>
<dbReference type="InterPro" id="IPR004713">
    <property type="entry name" value="CaH_exchang"/>
</dbReference>
<keyword evidence="7 10" id="KW-1133">Transmembrane helix</keyword>
<proteinExistence type="inferred from homology"/>
<feature type="transmembrane region" description="Helical" evidence="10">
    <location>
        <begin position="89"/>
        <end position="110"/>
    </location>
</feature>
<comment type="subcellular location">
    <subcellularLocation>
        <location evidence="1">Endomembrane system</location>
        <topology evidence="1">Multi-pass membrane protein</topology>
    </subcellularLocation>
    <subcellularLocation>
        <location evidence="10">Vacuole membrane</location>
    </subcellularLocation>
</comment>
<keyword evidence="8 10" id="KW-0406">Ion transport</keyword>
<dbReference type="PANTHER" id="PTHR31503">
    <property type="entry name" value="VACUOLAR CALCIUM ION TRANSPORTER"/>
    <property type="match status" value="1"/>
</dbReference>
<dbReference type="GO" id="GO:0006874">
    <property type="term" value="P:intracellular calcium ion homeostasis"/>
    <property type="evidence" value="ECO:0007669"/>
    <property type="project" value="TreeGrafter"/>
</dbReference>
<feature type="transmembrane region" description="Helical" evidence="10">
    <location>
        <begin position="155"/>
        <end position="178"/>
    </location>
</feature>
<comment type="similarity">
    <text evidence="2 10">Belongs to the Ca(2+):cation antiporter (CaCA) (TC 2.A.19) family.</text>
</comment>
<dbReference type="AlphaFoldDB" id="A0AAV5RA43"/>
<evidence type="ECO:0000313" key="13">
    <source>
        <dbReference type="EMBL" id="GMM47872.1"/>
    </source>
</evidence>
<evidence type="ECO:0000256" key="6">
    <source>
        <dbReference type="ARBA" id="ARBA00022837"/>
    </source>
</evidence>
<keyword evidence="10" id="KW-0050">Antiport</keyword>
<evidence type="ECO:0000256" key="4">
    <source>
        <dbReference type="ARBA" id="ARBA00022568"/>
    </source>
</evidence>
<feature type="transmembrane region" description="Helical" evidence="10">
    <location>
        <begin position="190"/>
        <end position="211"/>
    </location>
</feature>
<keyword evidence="6 10" id="KW-0106">Calcium</keyword>
<dbReference type="GO" id="GO:0012505">
    <property type="term" value="C:endomembrane system"/>
    <property type="evidence" value="ECO:0007669"/>
    <property type="project" value="UniProtKB-SubCell"/>
</dbReference>
<feature type="compositionally biased region" description="Low complexity" evidence="11">
    <location>
        <begin position="244"/>
        <end position="254"/>
    </location>
</feature>
<reference evidence="13 14" key="1">
    <citation type="journal article" date="2023" name="Elife">
        <title>Identification of key yeast species and microbe-microbe interactions impacting larval growth of Drosophila in the wild.</title>
        <authorList>
            <person name="Mure A."/>
            <person name="Sugiura Y."/>
            <person name="Maeda R."/>
            <person name="Honda K."/>
            <person name="Sakurai N."/>
            <person name="Takahashi Y."/>
            <person name="Watada M."/>
            <person name="Katoh T."/>
            <person name="Gotoh A."/>
            <person name="Gotoh Y."/>
            <person name="Taniguchi I."/>
            <person name="Nakamura K."/>
            <person name="Hayashi T."/>
            <person name="Katayama T."/>
            <person name="Uemura T."/>
            <person name="Hattori Y."/>
        </authorList>
    </citation>
    <scope>NUCLEOTIDE SEQUENCE [LARGE SCALE GENOMIC DNA]</scope>
    <source>
        <strain evidence="13 14">PK-24</strain>
    </source>
</reference>
<evidence type="ECO:0000256" key="9">
    <source>
        <dbReference type="ARBA" id="ARBA00023136"/>
    </source>
</evidence>
<keyword evidence="4 10" id="KW-0109">Calcium transport</keyword>
<evidence type="ECO:0000256" key="5">
    <source>
        <dbReference type="ARBA" id="ARBA00022692"/>
    </source>
</evidence>
<feature type="transmembrane region" description="Helical" evidence="10">
    <location>
        <begin position="338"/>
        <end position="362"/>
    </location>
</feature>
<dbReference type="EMBL" id="BTGB01000009">
    <property type="protein sequence ID" value="GMM47872.1"/>
    <property type="molecule type" value="Genomic_DNA"/>
</dbReference>
<evidence type="ECO:0000259" key="12">
    <source>
        <dbReference type="Pfam" id="PF01699"/>
    </source>
</evidence>
<comment type="caution">
    <text evidence="13">The sequence shown here is derived from an EMBL/GenBank/DDBJ whole genome shotgun (WGS) entry which is preliminary data.</text>
</comment>
<gene>
    <name evidence="13" type="ORF">DAPK24_044700</name>
</gene>
<feature type="transmembrane region" description="Helical" evidence="10">
    <location>
        <begin position="57"/>
        <end position="77"/>
    </location>
</feature>
<evidence type="ECO:0000256" key="2">
    <source>
        <dbReference type="ARBA" id="ARBA00008170"/>
    </source>
</evidence>
<feature type="transmembrane region" description="Helical" evidence="10">
    <location>
        <begin position="429"/>
        <end position="449"/>
    </location>
</feature>
<keyword evidence="9 10" id="KW-0472">Membrane</keyword>
<dbReference type="FunFam" id="1.20.1420.30:FF:000011">
    <property type="entry name" value="Vacuolar calcium ion transporter"/>
    <property type="match status" value="1"/>
</dbReference>
<feature type="domain" description="Sodium/calcium exchanger membrane region" evidence="12">
    <location>
        <begin position="57"/>
        <end position="213"/>
    </location>
</feature>
<keyword evidence="14" id="KW-1185">Reference proteome</keyword>
<feature type="region of interest" description="Disordered" evidence="11">
    <location>
        <begin position="244"/>
        <end position="277"/>
    </location>
</feature>
<feature type="transmembrane region" description="Helical" evidence="10">
    <location>
        <begin position="122"/>
        <end position="143"/>
    </location>
</feature>
<keyword evidence="10" id="KW-0926">Vacuole</keyword>
<feature type="transmembrane region" description="Helical" evidence="10">
    <location>
        <begin position="368"/>
        <end position="394"/>
    </location>
</feature>
<dbReference type="GO" id="GO:0015369">
    <property type="term" value="F:calcium:proton antiporter activity"/>
    <property type="evidence" value="ECO:0007669"/>
    <property type="project" value="UniProtKB-UniRule"/>
</dbReference>
<evidence type="ECO:0000256" key="7">
    <source>
        <dbReference type="ARBA" id="ARBA00022989"/>
    </source>
</evidence>
<dbReference type="Gene3D" id="1.20.1420.30">
    <property type="entry name" value="NCX, central ion-binding region"/>
    <property type="match status" value="2"/>
</dbReference>
<protein>
    <recommendedName>
        <fullName evidence="10">Vacuolar calcium ion transporter</fullName>
    </recommendedName>
</protein>
<feature type="transmembrane region" description="Helical" evidence="10">
    <location>
        <begin position="304"/>
        <end position="326"/>
    </location>
</feature>
<evidence type="ECO:0000256" key="10">
    <source>
        <dbReference type="RuleBase" id="RU365028"/>
    </source>
</evidence>
<dbReference type="InterPro" id="IPR004798">
    <property type="entry name" value="CAX-like"/>
</dbReference>
<dbReference type="GO" id="GO:0000329">
    <property type="term" value="C:fungal-type vacuole membrane"/>
    <property type="evidence" value="ECO:0007669"/>
    <property type="project" value="TreeGrafter"/>
</dbReference>
<organism evidence="13 14">
    <name type="scientific">Pichia kluyveri</name>
    <name type="common">Yeast</name>
    <dbReference type="NCBI Taxonomy" id="36015"/>
    <lineage>
        <taxon>Eukaryota</taxon>
        <taxon>Fungi</taxon>
        <taxon>Dikarya</taxon>
        <taxon>Ascomycota</taxon>
        <taxon>Saccharomycotina</taxon>
        <taxon>Pichiomycetes</taxon>
        <taxon>Pichiales</taxon>
        <taxon>Pichiaceae</taxon>
        <taxon>Pichia</taxon>
    </lineage>
</organism>
<evidence type="ECO:0000256" key="8">
    <source>
        <dbReference type="ARBA" id="ARBA00023065"/>
    </source>
</evidence>
<comment type="caution">
    <text evidence="10">Lacks conserved residue(s) required for the propagation of feature annotation.</text>
</comment>
<dbReference type="PANTHER" id="PTHR31503:SF22">
    <property type="entry name" value="VACUOLAR CALCIUM ION TRANSPORTER"/>
    <property type="match status" value="1"/>
</dbReference>
<keyword evidence="5 10" id="KW-0812">Transmembrane</keyword>
<name>A0AAV5RA43_PICKL</name>
<evidence type="ECO:0000256" key="11">
    <source>
        <dbReference type="SAM" id="MobiDB-lite"/>
    </source>
</evidence>
<dbReference type="Pfam" id="PF01699">
    <property type="entry name" value="Na_Ca_ex"/>
    <property type="match status" value="2"/>
</dbReference>
<evidence type="ECO:0000256" key="3">
    <source>
        <dbReference type="ARBA" id="ARBA00022448"/>
    </source>
</evidence>
<feature type="compositionally biased region" description="Low complexity" evidence="11">
    <location>
        <begin position="262"/>
        <end position="277"/>
    </location>
</feature>
<keyword evidence="3 10" id="KW-0813">Transport</keyword>